<reference evidence="4" key="1">
    <citation type="journal article" date="2019" name="Int. J. Syst. Evol. Microbiol.">
        <title>The Global Catalogue of Microorganisms (GCM) 10K type strain sequencing project: providing services to taxonomists for standard genome sequencing and annotation.</title>
        <authorList>
            <consortium name="The Broad Institute Genomics Platform"/>
            <consortium name="The Broad Institute Genome Sequencing Center for Infectious Disease"/>
            <person name="Wu L."/>
            <person name="Ma J."/>
        </authorList>
    </citation>
    <scope>NUCLEOTIDE SEQUENCE [LARGE SCALE GENOMIC DNA]</scope>
    <source>
        <strain evidence="4">DT72</strain>
    </source>
</reference>
<dbReference type="InterPro" id="IPR000595">
    <property type="entry name" value="cNMP-bd_dom"/>
</dbReference>
<proteinExistence type="predicted"/>
<protein>
    <recommendedName>
        <fullName evidence="2">Cyclic nucleotide-binding domain-containing protein</fullName>
    </recommendedName>
</protein>
<evidence type="ECO:0000259" key="2">
    <source>
        <dbReference type="PROSITE" id="PS50042"/>
    </source>
</evidence>
<gene>
    <name evidence="3" type="ORF">ACFSJG_00875</name>
</gene>
<feature type="transmembrane region" description="Helical" evidence="1">
    <location>
        <begin position="67"/>
        <end position="85"/>
    </location>
</feature>
<keyword evidence="1" id="KW-1133">Transmembrane helix</keyword>
<organism evidence="3 4">
    <name type="scientific">Rhodococcus gannanensis</name>
    <dbReference type="NCBI Taxonomy" id="1960308"/>
    <lineage>
        <taxon>Bacteria</taxon>
        <taxon>Bacillati</taxon>
        <taxon>Actinomycetota</taxon>
        <taxon>Actinomycetes</taxon>
        <taxon>Mycobacteriales</taxon>
        <taxon>Nocardiaceae</taxon>
        <taxon>Rhodococcus</taxon>
    </lineage>
</organism>
<accession>A0ABW4NY15</accession>
<dbReference type="PROSITE" id="PS50042">
    <property type="entry name" value="CNMP_BINDING_3"/>
    <property type="match status" value="1"/>
</dbReference>
<sequence>MRAATATGVVAPVRGGAIAGVTVSLSVAAHGAAGGGVPAGSTLIVLAGLAAVLASCAGAVPVLRRGTVAAVAVLSAGQVLGHLALSLESHHTVTVTAGMAAAHAVALAVCAVLLGAADGVGAAVCAALRAVTAGRPVLPEPTGPAERRPTGRPSRPLAEILCRAGLSLRGPPVLVHS</sequence>
<keyword evidence="4" id="KW-1185">Reference proteome</keyword>
<feature type="transmembrane region" description="Helical" evidence="1">
    <location>
        <begin position="105"/>
        <end position="128"/>
    </location>
</feature>
<comment type="caution">
    <text evidence="3">The sequence shown here is derived from an EMBL/GenBank/DDBJ whole genome shotgun (WGS) entry which is preliminary data.</text>
</comment>
<keyword evidence="1" id="KW-0472">Membrane</keyword>
<dbReference type="EMBL" id="JBHUFB010000001">
    <property type="protein sequence ID" value="MFD1810753.1"/>
    <property type="molecule type" value="Genomic_DNA"/>
</dbReference>
<evidence type="ECO:0000313" key="3">
    <source>
        <dbReference type="EMBL" id="MFD1810753.1"/>
    </source>
</evidence>
<keyword evidence="1" id="KW-0812">Transmembrane</keyword>
<dbReference type="RefSeq" id="WP_378483308.1">
    <property type="nucleotide sequence ID" value="NZ_JBHUFB010000001.1"/>
</dbReference>
<evidence type="ECO:0000256" key="1">
    <source>
        <dbReference type="SAM" id="Phobius"/>
    </source>
</evidence>
<name>A0ABW4NY15_9NOCA</name>
<dbReference type="Proteomes" id="UP001597286">
    <property type="component" value="Unassembled WGS sequence"/>
</dbReference>
<feature type="domain" description="Cyclic nucleotide-binding" evidence="2">
    <location>
        <begin position="58"/>
        <end position="97"/>
    </location>
</feature>
<evidence type="ECO:0000313" key="4">
    <source>
        <dbReference type="Proteomes" id="UP001597286"/>
    </source>
</evidence>
<feature type="transmembrane region" description="Helical" evidence="1">
    <location>
        <begin position="41"/>
        <end position="60"/>
    </location>
</feature>